<feature type="transmembrane region" description="Helical" evidence="7">
    <location>
        <begin position="209"/>
        <end position="228"/>
    </location>
</feature>
<feature type="transmembrane region" description="Helical" evidence="7">
    <location>
        <begin position="87"/>
        <end position="105"/>
    </location>
</feature>
<dbReference type="GeneID" id="34523198"/>
<dbReference type="GO" id="GO:0022857">
    <property type="term" value="F:transmembrane transporter activity"/>
    <property type="evidence" value="ECO:0007669"/>
    <property type="project" value="InterPro"/>
</dbReference>
<keyword evidence="3 7" id="KW-0812">Transmembrane</keyword>
<feature type="region of interest" description="Disordered" evidence="6">
    <location>
        <begin position="548"/>
        <end position="587"/>
    </location>
</feature>
<evidence type="ECO:0000313" key="9">
    <source>
        <dbReference type="EMBL" id="CDK29827.1"/>
    </source>
</evidence>
<dbReference type="EMBL" id="HG793131">
    <property type="protein sequence ID" value="CDK29827.1"/>
    <property type="molecule type" value="Genomic_DNA"/>
</dbReference>
<comment type="subcellular location">
    <subcellularLocation>
        <location evidence="1">Membrane</location>
        <topology evidence="1">Multi-pass membrane protein</topology>
    </subcellularLocation>
</comment>
<dbReference type="PANTHER" id="PTHR23501">
    <property type="entry name" value="MAJOR FACILITATOR SUPERFAMILY"/>
    <property type="match status" value="1"/>
</dbReference>
<evidence type="ECO:0000256" key="1">
    <source>
        <dbReference type="ARBA" id="ARBA00004141"/>
    </source>
</evidence>
<dbReference type="Pfam" id="PF07690">
    <property type="entry name" value="MFS_1"/>
    <property type="match status" value="1"/>
</dbReference>
<dbReference type="CDD" id="cd17502">
    <property type="entry name" value="MFS_Azr1_MDR_like"/>
    <property type="match status" value="1"/>
</dbReference>
<dbReference type="FunFam" id="1.20.1720.10:FF:000014">
    <property type="entry name" value="MFS drug transporter, putative"/>
    <property type="match status" value="1"/>
</dbReference>
<dbReference type="PROSITE" id="PS00217">
    <property type="entry name" value="SUGAR_TRANSPORT_2"/>
    <property type="match status" value="1"/>
</dbReference>
<proteinExistence type="inferred from homology"/>
<feature type="compositionally biased region" description="Basic and acidic residues" evidence="6">
    <location>
        <begin position="551"/>
        <end position="587"/>
    </location>
</feature>
<feature type="transmembrane region" description="Helical" evidence="7">
    <location>
        <begin position="240"/>
        <end position="260"/>
    </location>
</feature>
<keyword evidence="10" id="KW-1185">Reference proteome</keyword>
<dbReference type="PANTHER" id="PTHR23501:SF198">
    <property type="entry name" value="AZOLE RESISTANCE PROTEIN 1-RELATED"/>
    <property type="match status" value="1"/>
</dbReference>
<feature type="domain" description="Major facilitator superfamily (MFS) profile" evidence="8">
    <location>
        <begin position="52"/>
        <end position="546"/>
    </location>
</feature>
<dbReference type="InterPro" id="IPR020846">
    <property type="entry name" value="MFS_dom"/>
</dbReference>
<feature type="transmembrane region" description="Helical" evidence="7">
    <location>
        <begin position="49"/>
        <end position="75"/>
    </location>
</feature>
<feature type="transmembrane region" description="Helical" evidence="7">
    <location>
        <begin position="272"/>
        <end position="293"/>
    </location>
</feature>
<dbReference type="InterPro" id="IPR036259">
    <property type="entry name" value="MFS_trans_sf"/>
</dbReference>
<dbReference type="PROSITE" id="PS50850">
    <property type="entry name" value="MFS"/>
    <property type="match status" value="1"/>
</dbReference>
<name>W6MV87_9ASCO</name>
<dbReference type="AlphaFoldDB" id="W6MV87"/>
<evidence type="ECO:0000256" key="7">
    <source>
        <dbReference type="SAM" id="Phobius"/>
    </source>
</evidence>
<dbReference type="InterPro" id="IPR005829">
    <property type="entry name" value="Sugar_transporter_CS"/>
</dbReference>
<sequence>MSEISVHSEVKELSTDAEASAAAQQKLFEESNAGDGTHREDHYLHGVQLWLGILGLFLCMFLVALDQTIVATILQVVGNKFNAEGKVAWIATAFSFAMAVFIQIWGNISIAVGRKNCLFLGIAFFELGSLLCAVSNSMNMLIGGRIIAGFGGGGIQSLVMVIITEIVPIEKRPIAMSGFGVTFALASVLGPLVGGAFTTNVSWRWCFYINLPIGAVAATVVFFVFHPPKPKGNMLPKLKVIDWFGLFLMISGLTLLLLAITFGGNEFPWKSAAVILCFVLGGLLIGAFCLWNFRFSKHPLIPAEIVKVGTIDIACVGMFFVFGYFMSVILYLALYFQVVKGYNALNSGVSLLPTILPVVICSIATGISTTKVRYIKPFTVFGGILGPLGSGLVCLLSIHSGISQRIGCQIVLGVATGVMMQPFILHVQLAAPKTPGSSIIATTMFNFSRNLGSAICTDLAQLVYTSTLSAKMAALKGTPAYYSAGLDKYDLHDFINDTTQIKKLSEPAKDIVLNVFMIAFKNIFYMCIGFASIALVCTLLMPNDVLPKRSQGVEEEKSNETEERKHEDYPIEEAPKAETEAEAKSTT</sequence>
<evidence type="ECO:0000256" key="5">
    <source>
        <dbReference type="ARBA" id="ARBA00023136"/>
    </source>
</evidence>
<feature type="transmembrane region" description="Helical" evidence="7">
    <location>
        <begin position="313"/>
        <end position="336"/>
    </location>
</feature>
<dbReference type="RefSeq" id="XP_022461810.1">
    <property type="nucleotide sequence ID" value="XM_022602852.1"/>
</dbReference>
<dbReference type="InterPro" id="IPR011701">
    <property type="entry name" value="MFS"/>
</dbReference>
<reference evidence="9" key="1">
    <citation type="submission" date="2013-12" db="EMBL/GenBank/DDBJ databases">
        <authorList>
            <person name="Genoscope - CEA"/>
        </authorList>
    </citation>
    <scope>NUCLEOTIDE SEQUENCE</scope>
    <source>
        <strain evidence="9">CBS 1993</strain>
    </source>
</reference>
<dbReference type="Gene3D" id="1.20.1250.20">
    <property type="entry name" value="MFS general substrate transporter like domains"/>
    <property type="match status" value="2"/>
</dbReference>
<dbReference type="GO" id="GO:0005886">
    <property type="term" value="C:plasma membrane"/>
    <property type="evidence" value="ECO:0007669"/>
    <property type="project" value="TreeGrafter"/>
</dbReference>
<feature type="transmembrane region" description="Helical" evidence="7">
    <location>
        <begin position="348"/>
        <end position="367"/>
    </location>
</feature>
<dbReference type="HOGENOM" id="CLU_000960_22_1_1"/>
<keyword evidence="4 7" id="KW-1133">Transmembrane helix</keyword>
<dbReference type="SUPFAM" id="SSF103473">
    <property type="entry name" value="MFS general substrate transporter"/>
    <property type="match status" value="1"/>
</dbReference>
<feature type="transmembrane region" description="Helical" evidence="7">
    <location>
        <begin position="410"/>
        <end position="431"/>
    </location>
</feature>
<feature type="transmembrane region" description="Helical" evidence="7">
    <location>
        <begin position="175"/>
        <end position="197"/>
    </location>
</feature>
<gene>
    <name evidence="9" type="ORF">KUCA_T00005821001</name>
</gene>
<dbReference type="Proteomes" id="UP000019384">
    <property type="component" value="Unassembled WGS sequence"/>
</dbReference>
<evidence type="ECO:0000313" key="10">
    <source>
        <dbReference type="Proteomes" id="UP000019384"/>
    </source>
</evidence>
<feature type="transmembrane region" description="Helical" evidence="7">
    <location>
        <begin position="117"/>
        <end position="136"/>
    </location>
</feature>
<keyword evidence="5 7" id="KW-0472">Membrane</keyword>
<evidence type="ECO:0000256" key="2">
    <source>
        <dbReference type="ARBA" id="ARBA00007520"/>
    </source>
</evidence>
<feature type="transmembrane region" description="Helical" evidence="7">
    <location>
        <begin position="142"/>
        <end position="163"/>
    </location>
</feature>
<evidence type="ECO:0000256" key="3">
    <source>
        <dbReference type="ARBA" id="ARBA00022692"/>
    </source>
</evidence>
<accession>W6MV87</accession>
<protein>
    <recommendedName>
        <fullName evidence="8">Major facilitator superfamily (MFS) profile domain-containing protein</fullName>
    </recommendedName>
</protein>
<reference evidence="9" key="2">
    <citation type="submission" date="2014-02" db="EMBL/GenBank/DDBJ databases">
        <title>Complete DNA sequence of /Kuraishia capsulata/ illustrates novel genomic features among budding yeasts (/Saccharomycotina/).</title>
        <authorList>
            <person name="Morales L."/>
            <person name="Noel B."/>
            <person name="Porcel B."/>
            <person name="Marcet-Houben M."/>
            <person name="Hullo M-F."/>
            <person name="Sacerdot C."/>
            <person name="Tekaia F."/>
            <person name="Leh-Louis V."/>
            <person name="Despons L."/>
            <person name="Khanna V."/>
            <person name="Aury J-M."/>
            <person name="Barbe V."/>
            <person name="Couloux A."/>
            <person name="Labadie K."/>
            <person name="Pelletier E."/>
            <person name="Souciet J-L."/>
            <person name="Boekhout T."/>
            <person name="Gabaldon T."/>
            <person name="Wincker P."/>
            <person name="Dujon B."/>
        </authorList>
    </citation>
    <scope>NUCLEOTIDE SEQUENCE</scope>
    <source>
        <strain evidence="9">CBS 1993</strain>
    </source>
</reference>
<evidence type="ECO:0000256" key="4">
    <source>
        <dbReference type="ARBA" id="ARBA00022989"/>
    </source>
</evidence>
<dbReference type="OrthoDB" id="10021397at2759"/>
<feature type="transmembrane region" description="Helical" evidence="7">
    <location>
        <begin position="523"/>
        <end position="541"/>
    </location>
</feature>
<organism evidence="9 10">
    <name type="scientific">Kuraishia capsulata CBS 1993</name>
    <dbReference type="NCBI Taxonomy" id="1382522"/>
    <lineage>
        <taxon>Eukaryota</taxon>
        <taxon>Fungi</taxon>
        <taxon>Dikarya</taxon>
        <taxon>Ascomycota</taxon>
        <taxon>Saccharomycotina</taxon>
        <taxon>Pichiomycetes</taxon>
        <taxon>Pichiales</taxon>
        <taxon>Pichiaceae</taxon>
        <taxon>Kuraishia</taxon>
    </lineage>
</organism>
<feature type="transmembrane region" description="Helical" evidence="7">
    <location>
        <begin position="379"/>
        <end position="398"/>
    </location>
</feature>
<evidence type="ECO:0000259" key="8">
    <source>
        <dbReference type="PROSITE" id="PS50850"/>
    </source>
</evidence>
<evidence type="ECO:0000256" key="6">
    <source>
        <dbReference type="SAM" id="MobiDB-lite"/>
    </source>
</evidence>
<comment type="similarity">
    <text evidence="2">Belongs to the major facilitator superfamily. TCR/Tet family.</text>
</comment>